<keyword evidence="2" id="KW-1185">Reference proteome</keyword>
<sequence length="700" mass="77766">MSRYREAIIASTATIAAHGRRSYWIALWQIVRNELEPYPGRLDKTVQYTVATVIAAIVVLTFRLPSAVLGVYYPLLLMEDTPAASFRVAKKCGLFLFFAAIWVLCGAVFFLGSPMMHFLWVVCTLFLACWLIEAGEDHAAATSFGIYVATGISVLDAPISPDVRFENILYILLSLVMGIAIFLAVQYVMAGDEKQNGLERGIGTRLLILRNCLELISEGRTPGRLPRRQLRKYFMIGTGRIRKTLLGLDYTRRVRDEQSSAVGLIGNMIEFTYSLVETPGQPVPNQQARLRGVVNAIDQVRADYAARRAPEPIPLPAPQPGELRRSPVYRLEYSIAILTQVYSSYLIADRVPEEHPKPKGLIRPGSVTNPATLRFAMRASLAAIFCYLFYWAVDWPGLSVALTTCIVTGLSSAGASRQKQMLRFFGGAIGGVFAFVAQIFILPRVQSVGGFSLTLAGAIFCSAWVFLASPRIAYAGRQMALAYEAVHLTDPYYNVGLTQVRDRVFGVFLGLVAMWLIFDRLWSRPAAPTMTQLFDETLDCIAELPERGSVEAVPALTRLRETIDGNFDKIRDLADAVLLEFRRDRAHDLISRYRVRSWMPLIRSIFMLRLAIMRRCWVDEAGVDDPRVAEAIATSTSVLQEIRGMATVDISKRPDPPLAARVVPIPKTTANEPAVVRIAASLATVSAYLREDVLLDLRGT</sequence>
<evidence type="ECO:0000313" key="2">
    <source>
        <dbReference type="Proteomes" id="UP000569005"/>
    </source>
</evidence>
<organism evidence="1 2">
    <name type="scientific">Tunturiibacter gelidiferens</name>
    <dbReference type="NCBI Taxonomy" id="3069689"/>
    <lineage>
        <taxon>Bacteria</taxon>
        <taxon>Pseudomonadati</taxon>
        <taxon>Acidobacteriota</taxon>
        <taxon>Terriglobia</taxon>
        <taxon>Terriglobales</taxon>
        <taxon>Acidobacteriaceae</taxon>
        <taxon>Tunturiibacter</taxon>
    </lineage>
</organism>
<reference evidence="1" key="1">
    <citation type="submission" date="2020-08" db="EMBL/GenBank/DDBJ databases">
        <title>Genomic Encyclopedia of Type Strains, Phase IV (KMG-V): Genome sequencing to study the core and pangenomes of soil and plant-associated prokaryotes.</title>
        <authorList>
            <person name="Whitman W."/>
        </authorList>
    </citation>
    <scope>NUCLEOTIDE SEQUENCE</scope>
    <source>
        <strain evidence="1">M8UP15</strain>
    </source>
</reference>
<evidence type="ECO:0000313" key="1">
    <source>
        <dbReference type="EMBL" id="MBB5341478.1"/>
    </source>
</evidence>
<dbReference type="Proteomes" id="UP000569005">
    <property type="component" value="Unassembled WGS sequence"/>
</dbReference>
<accession>A0ACC5P4G4</accession>
<dbReference type="EMBL" id="JACHEA010000001">
    <property type="protein sequence ID" value="MBB5341478.1"/>
    <property type="molecule type" value="Genomic_DNA"/>
</dbReference>
<gene>
    <name evidence="1" type="ORF">HDF13_003811</name>
</gene>
<proteinExistence type="predicted"/>
<comment type="caution">
    <text evidence="1">The sequence shown here is derived from an EMBL/GenBank/DDBJ whole genome shotgun (WGS) entry which is preliminary data.</text>
</comment>
<name>A0ACC5P4G4_9BACT</name>
<protein>
    <submittedName>
        <fullName evidence="1">Multidrug resistance protein MdtO</fullName>
    </submittedName>
</protein>